<dbReference type="EMBL" id="AP027080">
    <property type="protein sequence ID" value="BDU71023.1"/>
    <property type="molecule type" value="Genomic_DNA"/>
</dbReference>
<dbReference type="KEGG" id="msil:METEAL_01970"/>
<dbReference type="PRINTS" id="PR01590">
    <property type="entry name" value="HTHFIS"/>
</dbReference>
<dbReference type="Pfam" id="PF25601">
    <property type="entry name" value="AAA_lid_14"/>
    <property type="match status" value="1"/>
</dbReference>
<dbReference type="InterPro" id="IPR002078">
    <property type="entry name" value="Sigma_54_int"/>
</dbReference>
<dbReference type="Pfam" id="PF02954">
    <property type="entry name" value="HTH_8"/>
    <property type="match status" value="1"/>
</dbReference>
<evidence type="ECO:0000259" key="5">
    <source>
        <dbReference type="PROSITE" id="PS50045"/>
    </source>
</evidence>
<keyword evidence="2" id="KW-0067">ATP-binding</keyword>
<evidence type="ECO:0000256" key="4">
    <source>
        <dbReference type="ARBA" id="ARBA00023163"/>
    </source>
</evidence>
<dbReference type="CDD" id="cd00009">
    <property type="entry name" value="AAA"/>
    <property type="match status" value="1"/>
</dbReference>
<dbReference type="PROSITE" id="PS00676">
    <property type="entry name" value="SIGMA54_INTERACT_2"/>
    <property type="match status" value="1"/>
</dbReference>
<keyword evidence="4" id="KW-0804">Transcription</keyword>
<keyword evidence="1" id="KW-0547">Nucleotide-binding</keyword>
<dbReference type="SUPFAM" id="SSF52540">
    <property type="entry name" value="P-loop containing nucleoside triphosphate hydrolases"/>
    <property type="match status" value="1"/>
</dbReference>
<dbReference type="InterPro" id="IPR009057">
    <property type="entry name" value="Homeodomain-like_sf"/>
</dbReference>
<accession>A0AA48GVD6</accession>
<protein>
    <recommendedName>
        <fullName evidence="5">Sigma-54 factor interaction domain-containing protein</fullName>
    </recommendedName>
</protein>
<reference evidence="7" key="1">
    <citation type="journal article" date="2023" name="Int. J. Syst. Evol. Microbiol.">
        <title>Mesoterricola silvestris gen. nov., sp. nov., Mesoterricola sediminis sp. nov., Geothrix oryzae sp. nov., Geothrix edaphica sp. nov., Geothrix rubra sp. nov., and Geothrix limicola sp. nov., six novel members of Acidobacteriota isolated from soils.</title>
        <authorList>
            <person name="Itoh H."/>
            <person name="Sugisawa Y."/>
            <person name="Mise K."/>
            <person name="Xu Z."/>
            <person name="Kuniyasu M."/>
            <person name="Ushijima N."/>
            <person name="Kawano K."/>
            <person name="Kobayashi E."/>
            <person name="Shiratori Y."/>
            <person name="Masuda Y."/>
            <person name="Senoo K."/>
        </authorList>
    </citation>
    <scope>NUCLEOTIDE SEQUENCE [LARGE SCALE GENOMIC DNA]</scope>
    <source>
        <strain evidence="7">W79</strain>
    </source>
</reference>
<dbReference type="Gene3D" id="1.10.10.60">
    <property type="entry name" value="Homeodomain-like"/>
    <property type="match status" value="1"/>
</dbReference>
<dbReference type="InterPro" id="IPR003593">
    <property type="entry name" value="AAA+_ATPase"/>
</dbReference>
<feature type="domain" description="Sigma-54 factor interaction" evidence="5">
    <location>
        <begin position="11"/>
        <end position="239"/>
    </location>
</feature>
<dbReference type="RefSeq" id="WP_316413919.1">
    <property type="nucleotide sequence ID" value="NZ_AP027080.1"/>
</dbReference>
<dbReference type="FunFam" id="3.40.50.300:FF:000006">
    <property type="entry name" value="DNA-binding transcriptional regulator NtrC"/>
    <property type="match status" value="1"/>
</dbReference>
<gene>
    <name evidence="6" type="ORF">METEAL_01970</name>
</gene>
<keyword evidence="3" id="KW-0805">Transcription regulation</keyword>
<dbReference type="InterPro" id="IPR025943">
    <property type="entry name" value="Sigma_54_int_dom_ATP-bd_2"/>
</dbReference>
<evidence type="ECO:0000256" key="3">
    <source>
        <dbReference type="ARBA" id="ARBA00023015"/>
    </source>
</evidence>
<sequence length="316" mass="34282">MRNAPPEPELLTDGSEPMGALLRELDLVAPSGLTVLVRGPTGCGKELVVRELHRRSRRPGPLVAVNCAALAEGTLESELFGHVRGAFTGAVRERRGAVASAEGGTLFLDEVGDLTPRVQCMLLRVLQEREVPRVGSDRGARIDVRFAAATNRPLEPMARAGAFREDLLFRLQGTVIRVPPLEQRRHEFPYLVPRLVIRAAQNLGRPAPALERGLTEALASRSWPGNLRQFLHVLEQGLLHSGGEPLGPRHLVPAETGAPPSGGWTEATRAFQRTLLEETLAACGYRAAQAAKVLGMARPSLYATARRLGVNLKRPD</sequence>
<dbReference type="Gene3D" id="1.10.8.60">
    <property type="match status" value="1"/>
</dbReference>
<evidence type="ECO:0000256" key="1">
    <source>
        <dbReference type="ARBA" id="ARBA00022741"/>
    </source>
</evidence>
<proteinExistence type="predicted"/>
<dbReference type="InterPro" id="IPR027417">
    <property type="entry name" value="P-loop_NTPase"/>
</dbReference>
<dbReference type="PROSITE" id="PS50045">
    <property type="entry name" value="SIGMA54_INTERACT_4"/>
    <property type="match status" value="1"/>
</dbReference>
<dbReference type="Proteomes" id="UP001238179">
    <property type="component" value="Chromosome"/>
</dbReference>
<dbReference type="Pfam" id="PF00158">
    <property type="entry name" value="Sigma54_activat"/>
    <property type="match status" value="1"/>
</dbReference>
<name>A0AA48GVD6_9BACT</name>
<evidence type="ECO:0000313" key="7">
    <source>
        <dbReference type="Proteomes" id="UP001238179"/>
    </source>
</evidence>
<dbReference type="SUPFAM" id="SSF46689">
    <property type="entry name" value="Homeodomain-like"/>
    <property type="match status" value="1"/>
</dbReference>
<evidence type="ECO:0000256" key="2">
    <source>
        <dbReference type="ARBA" id="ARBA00022840"/>
    </source>
</evidence>
<dbReference type="GO" id="GO:0006355">
    <property type="term" value="P:regulation of DNA-templated transcription"/>
    <property type="evidence" value="ECO:0007669"/>
    <property type="project" value="InterPro"/>
</dbReference>
<dbReference type="Gene3D" id="3.40.50.300">
    <property type="entry name" value="P-loop containing nucleotide triphosphate hydrolases"/>
    <property type="match status" value="1"/>
</dbReference>
<dbReference type="GO" id="GO:0005524">
    <property type="term" value="F:ATP binding"/>
    <property type="evidence" value="ECO:0007669"/>
    <property type="project" value="UniProtKB-KW"/>
</dbReference>
<dbReference type="PANTHER" id="PTHR32071:SF57">
    <property type="entry name" value="C4-DICARBOXYLATE TRANSPORT TRANSCRIPTIONAL REGULATORY PROTEIN DCTD"/>
    <property type="match status" value="1"/>
</dbReference>
<keyword evidence="7" id="KW-1185">Reference proteome</keyword>
<dbReference type="GO" id="GO:0043565">
    <property type="term" value="F:sequence-specific DNA binding"/>
    <property type="evidence" value="ECO:0007669"/>
    <property type="project" value="InterPro"/>
</dbReference>
<dbReference type="AlphaFoldDB" id="A0AA48GVD6"/>
<organism evidence="6 7">
    <name type="scientific">Mesoterricola silvestris</name>
    <dbReference type="NCBI Taxonomy" id="2927979"/>
    <lineage>
        <taxon>Bacteria</taxon>
        <taxon>Pseudomonadati</taxon>
        <taxon>Acidobacteriota</taxon>
        <taxon>Holophagae</taxon>
        <taxon>Holophagales</taxon>
        <taxon>Holophagaceae</taxon>
        <taxon>Mesoterricola</taxon>
    </lineage>
</organism>
<dbReference type="PANTHER" id="PTHR32071">
    <property type="entry name" value="TRANSCRIPTIONAL REGULATORY PROTEIN"/>
    <property type="match status" value="1"/>
</dbReference>
<dbReference type="SMART" id="SM00382">
    <property type="entry name" value="AAA"/>
    <property type="match status" value="1"/>
</dbReference>
<dbReference type="InterPro" id="IPR002197">
    <property type="entry name" value="HTH_Fis"/>
</dbReference>
<dbReference type="InterPro" id="IPR058031">
    <property type="entry name" value="AAA_lid_NorR"/>
</dbReference>
<evidence type="ECO:0000313" key="6">
    <source>
        <dbReference type="EMBL" id="BDU71023.1"/>
    </source>
</evidence>